<sequence length="443" mass="48900">MDPTPCHHPISIACKIPGSRPHILRKATAKMSTFGGLMAEFPDVRVDQFRPIPGERPPLACFLSHIHKDHLGGLENLKAPFVYCSPATKEILIRLETRANRRNFAKGVLEARVQDYKHLTKLLIHVDDYKLRLYKSLRGAKTATDPSVSFVSHEGPILAGYKYANNLPQEGYLTTCSDVRIHSCEKGTDCAAMTEDVVFIRPIITRTRSGIEIAEPGIGDDWHGSTAPELDLNWSDILDSLLQSNKIKDAAMITDLKELLCARQTAPGGTLSLNEISVHLQKMKLPLEDLVKAIAVSLEGKRKNSVLDSPKTNAPGQNSIPYWEVLDPNAGPRPVFELLGNDENGGRIPSEVDDICAPYLDCCSSAYDSQDDDSQFGEQYEVNSFIDDEPQNFSLETSGSEAGINHETSVSEVSGSDIRQSYAWEDVTLVSTQNNHTEAEIEL</sequence>
<evidence type="ECO:0000313" key="2">
    <source>
        <dbReference type="Proteomes" id="UP000005446"/>
    </source>
</evidence>
<comment type="caution">
    <text evidence="1">The sequence shown here is derived from an EMBL/GenBank/DDBJ whole genome shotgun (WGS) entry which is preliminary data.</text>
</comment>
<protein>
    <recommendedName>
        <fullName evidence="3">Metallo-beta-lactamase domain-containing protein</fullName>
    </recommendedName>
</protein>
<accession>H0EXS2</accession>
<dbReference type="SUPFAM" id="SSF56281">
    <property type="entry name" value="Metallo-hydrolase/oxidoreductase"/>
    <property type="match status" value="1"/>
</dbReference>
<dbReference type="HOGENOM" id="CLU_618273_0_0_1"/>
<dbReference type="EMBL" id="AGUE01000229">
    <property type="protein sequence ID" value="EHK96707.1"/>
    <property type="molecule type" value="Genomic_DNA"/>
</dbReference>
<gene>
    <name evidence="1" type="ORF">M7I_7611</name>
</gene>
<evidence type="ECO:0000313" key="1">
    <source>
        <dbReference type="EMBL" id="EHK96707.1"/>
    </source>
</evidence>
<evidence type="ECO:0008006" key="3">
    <source>
        <dbReference type="Google" id="ProtNLM"/>
    </source>
</evidence>
<dbReference type="AlphaFoldDB" id="H0EXS2"/>
<organism evidence="1 2">
    <name type="scientific">Glarea lozoyensis (strain ATCC 74030 / MF5533)</name>
    <dbReference type="NCBI Taxonomy" id="1104152"/>
    <lineage>
        <taxon>Eukaryota</taxon>
        <taxon>Fungi</taxon>
        <taxon>Dikarya</taxon>
        <taxon>Ascomycota</taxon>
        <taxon>Pezizomycotina</taxon>
        <taxon>Leotiomycetes</taxon>
        <taxon>Helotiales</taxon>
        <taxon>Helotiaceae</taxon>
        <taxon>Glarea</taxon>
    </lineage>
</organism>
<keyword evidence="2" id="KW-1185">Reference proteome</keyword>
<dbReference type="Proteomes" id="UP000005446">
    <property type="component" value="Unassembled WGS sequence"/>
</dbReference>
<name>H0EXS2_GLAL7</name>
<dbReference type="InterPro" id="IPR036866">
    <property type="entry name" value="RibonucZ/Hydroxyglut_hydro"/>
</dbReference>
<proteinExistence type="predicted"/>
<dbReference type="InParanoid" id="H0EXS2"/>
<dbReference type="Gene3D" id="3.60.15.10">
    <property type="entry name" value="Ribonuclease Z/Hydroxyacylglutathione hydrolase-like"/>
    <property type="match status" value="1"/>
</dbReference>
<dbReference type="OrthoDB" id="5561659at2759"/>
<reference evidence="1 2" key="1">
    <citation type="journal article" date="2012" name="Eukaryot. Cell">
        <title>Genome sequence of the fungus Glarea lozoyensis: the first genome sequence of a species from the Helotiaceae family.</title>
        <authorList>
            <person name="Youssar L."/>
            <person name="Gruening B.A."/>
            <person name="Erxleben A."/>
            <person name="Guenther S."/>
            <person name="Huettel W."/>
        </authorList>
    </citation>
    <scope>NUCLEOTIDE SEQUENCE [LARGE SCALE GENOMIC DNA]</scope>
    <source>
        <strain evidence="2">ATCC 74030 / MF5533</strain>
    </source>
</reference>